<keyword evidence="1" id="KW-0472">Membrane</keyword>
<evidence type="ECO:0000313" key="5">
    <source>
        <dbReference type="Proteomes" id="UP000615446"/>
    </source>
</evidence>
<evidence type="ECO:0000313" key="4">
    <source>
        <dbReference type="EMBL" id="GES85203.1"/>
    </source>
</evidence>
<dbReference type="CDD" id="cd18186">
    <property type="entry name" value="BTB_POZ_ZBTB_KLHL-like"/>
    <property type="match status" value="1"/>
</dbReference>
<dbReference type="Pfam" id="PF00651">
    <property type="entry name" value="BTB"/>
    <property type="match status" value="1"/>
</dbReference>
<dbReference type="InterPro" id="IPR011705">
    <property type="entry name" value="BACK"/>
</dbReference>
<dbReference type="SMART" id="SM00225">
    <property type="entry name" value="BTB"/>
    <property type="match status" value="1"/>
</dbReference>
<keyword evidence="1" id="KW-1133">Transmembrane helix</keyword>
<dbReference type="OrthoDB" id="298084at2759"/>
<dbReference type="Gene3D" id="1.25.40.420">
    <property type="match status" value="1"/>
</dbReference>
<proteinExistence type="predicted"/>
<keyword evidence="1" id="KW-0812">Transmembrane</keyword>
<evidence type="ECO:0000256" key="1">
    <source>
        <dbReference type="SAM" id="Phobius"/>
    </source>
</evidence>
<dbReference type="EMBL" id="BLAL01000089">
    <property type="protein sequence ID" value="GES85203.1"/>
    <property type="molecule type" value="Genomic_DNA"/>
</dbReference>
<name>A0A8H3QMH8_9GLOM</name>
<dbReference type="AlphaFoldDB" id="A0A8H3QMH8"/>
<reference evidence="4" key="1">
    <citation type="submission" date="2019-10" db="EMBL/GenBank/DDBJ databases">
        <title>Conservation and host-specific expression of non-tandemly repeated heterogenous ribosome RNA gene in arbuscular mycorrhizal fungi.</title>
        <authorList>
            <person name="Maeda T."/>
            <person name="Kobayashi Y."/>
            <person name="Nakagawa T."/>
            <person name="Ezawa T."/>
            <person name="Yamaguchi K."/>
            <person name="Bino T."/>
            <person name="Nishimoto Y."/>
            <person name="Shigenobu S."/>
            <person name="Kawaguchi M."/>
        </authorList>
    </citation>
    <scope>NUCLEOTIDE SEQUENCE</scope>
    <source>
        <strain evidence="4">HR1</strain>
    </source>
</reference>
<feature type="transmembrane region" description="Helical" evidence="1">
    <location>
        <begin position="440"/>
        <end position="458"/>
    </location>
</feature>
<evidence type="ECO:0000259" key="2">
    <source>
        <dbReference type="PROSITE" id="PS50097"/>
    </source>
</evidence>
<feature type="domain" description="BTB" evidence="2">
    <location>
        <begin position="19"/>
        <end position="92"/>
    </location>
</feature>
<dbReference type="PROSITE" id="PS51886">
    <property type="entry name" value="TLDC"/>
    <property type="match status" value="1"/>
</dbReference>
<dbReference type="Proteomes" id="UP000615446">
    <property type="component" value="Unassembled WGS sequence"/>
</dbReference>
<accession>A0A8H3QMH8</accession>
<dbReference type="PANTHER" id="PTHR24410">
    <property type="entry name" value="HL07962P-RELATED"/>
    <property type="match status" value="1"/>
</dbReference>
<dbReference type="Pfam" id="PF07707">
    <property type="entry name" value="BACK"/>
    <property type="match status" value="1"/>
</dbReference>
<protein>
    <submittedName>
        <fullName evidence="4">BTB/POZ domain-containing protein</fullName>
    </submittedName>
</protein>
<comment type="caution">
    <text evidence="4">The sequence shown here is derived from an EMBL/GenBank/DDBJ whole genome shotgun (WGS) entry which is preliminary data.</text>
</comment>
<organism evidence="4 5">
    <name type="scientific">Rhizophagus clarus</name>
    <dbReference type="NCBI Taxonomy" id="94130"/>
    <lineage>
        <taxon>Eukaryota</taxon>
        <taxon>Fungi</taxon>
        <taxon>Fungi incertae sedis</taxon>
        <taxon>Mucoromycota</taxon>
        <taxon>Glomeromycotina</taxon>
        <taxon>Glomeromycetes</taxon>
        <taxon>Glomerales</taxon>
        <taxon>Glomeraceae</taxon>
        <taxon>Rhizophagus</taxon>
    </lineage>
</organism>
<evidence type="ECO:0000259" key="3">
    <source>
        <dbReference type="PROSITE" id="PS51886"/>
    </source>
</evidence>
<dbReference type="InterPro" id="IPR051481">
    <property type="entry name" value="BTB-POZ/Galectin-3-binding"/>
</dbReference>
<gene>
    <name evidence="4" type="ORF">RCL2_001228900</name>
</gene>
<sequence length="517" mass="59615">MDNSLSLYFSHLLENGEGYDVKIIVGEEPNIKEFKAHSIILSSRSIYFRNALSPRWANKEDGVIIYNKPNISPLVFEILIKYIYTGIFSVESDEINLMDIIVAADELQLLEVYQKLEYRLLENKLAWKSKDIITALQYDYFTSLYNYALGIMFRNPKIIFESEDFPKIKETQLIQLLKIDDLELKEIEIWEYLIKWGIQNTDSILDEDLTKWKPENFIDLKNTICNCIPHIRFYNMSPNEYTKATCHFKEILPDGFDKEVLQYFLDPNTKVSFNVLPLRGYLFDSKIINAKDAALIASWIKKRQTPYHHNNLPFEFKLIYRASRDGFGINNFHNNCDNMGPTVVVIKVHNTGEIIGGYNPLEWRSINIKENEELPLLAEFLLKKKLSFGPSNNINVICENNSYESKIINGEIFEIEEYEVFQIDKGYNNKIFQSTMKRGIPVLLLALLFYASGINFTFPFILAGGIFAIFLWIMLIFASLSVVFEDDLVCTEIGGNDDSAKKAEGGALLPPISSTIQ</sequence>
<dbReference type="PROSITE" id="PS50097">
    <property type="entry name" value="BTB"/>
    <property type="match status" value="1"/>
</dbReference>
<dbReference type="InterPro" id="IPR006571">
    <property type="entry name" value="TLDc_dom"/>
</dbReference>
<dbReference type="Gene3D" id="3.30.710.10">
    <property type="entry name" value="Potassium Channel Kv1.1, Chain A"/>
    <property type="match status" value="1"/>
</dbReference>
<feature type="domain" description="TLDc" evidence="3">
    <location>
        <begin position="286"/>
        <end position="424"/>
    </location>
</feature>
<dbReference type="InterPro" id="IPR000210">
    <property type="entry name" value="BTB/POZ_dom"/>
</dbReference>
<dbReference type="SUPFAM" id="SSF54695">
    <property type="entry name" value="POZ domain"/>
    <property type="match status" value="1"/>
</dbReference>
<dbReference type="PANTHER" id="PTHR24410:SF23">
    <property type="entry name" value="BTB DOMAIN-CONTAINING PROTEIN-RELATED"/>
    <property type="match status" value="1"/>
</dbReference>
<feature type="transmembrane region" description="Helical" evidence="1">
    <location>
        <begin position="464"/>
        <end position="484"/>
    </location>
</feature>
<dbReference type="Pfam" id="PF07534">
    <property type="entry name" value="TLD"/>
    <property type="match status" value="1"/>
</dbReference>
<dbReference type="InterPro" id="IPR011333">
    <property type="entry name" value="SKP1/BTB/POZ_sf"/>
</dbReference>